<organism evidence="3 4">
    <name type="scientific">Cytobacillus purgationiresistens</name>
    <dbReference type="NCBI Taxonomy" id="863449"/>
    <lineage>
        <taxon>Bacteria</taxon>
        <taxon>Bacillati</taxon>
        <taxon>Bacillota</taxon>
        <taxon>Bacilli</taxon>
        <taxon>Bacillales</taxon>
        <taxon>Bacillaceae</taxon>
        <taxon>Cytobacillus</taxon>
    </lineage>
</organism>
<name>A0ABU0AEP7_9BACI</name>
<gene>
    <name evidence="3" type="ORF">J2S17_001595</name>
</gene>
<reference evidence="3 4" key="1">
    <citation type="submission" date="2023-07" db="EMBL/GenBank/DDBJ databases">
        <title>Genomic Encyclopedia of Type Strains, Phase IV (KMG-IV): sequencing the most valuable type-strain genomes for metagenomic binning, comparative biology and taxonomic classification.</title>
        <authorList>
            <person name="Goeker M."/>
        </authorList>
    </citation>
    <scope>NUCLEOTIDE SEQUENCE [LARGE SCALE GENOMIC DNA]</scope>
    <source>
        <strain evidence="3 4">DSM 23494</strain>
    </source>
</reference>
<dbReference type="PANTHER" id="PTHR22916:SF3">
    <property type="entry name" value="UDP-GLCNAC:BETAGAL BETA-1,3-N-ACETYLGLUCOSAMINYLTRANSFERASE-LIKE PROTEIN 1"/>
    <property type="match status" value="1"/>
</dbReference>
<dbReference type="Gene3D" id="3.90.550.10">
    <property type="entry name" value="Spore Coat Polysaccharide Biosynthesis Protein SpsA, Chain A"/>
    <property type="match status" value="1"/>
</dbReference>
<evidence type="ECO:0000313" key="3">
    <source>
        <dbReference type="EMBL" id="MDQ0269723.1"/>
    </source>
</evidence>
<dbReference type="PANTHER" id="PTHR22916">
    <property type="entry name" value="GLYCOSYLTRANSFERASE"/>
    <property type="match status" value="1"/>
</dbReference>
<dbReference type="EMBL" id="JAUSUB010000005">
    <property type="protein sequence ID" value="MDQ0269723.1"/>
    <property type="molecule type" value="Genomic_DNA"/>
</dbReference>
<sequence length="236" mass="27271">MGPKVTIIIPFYNCPYVDQALESAVNQTYENIEILLIDDGSTQFTEKITPYSKEINYIRKENGGTASALNTGIQSASGEYVAWLSSDDVFMPEKISKQLSFILTNQADMAFTNYHIIDAEKQAVVNWACPRFATVKDIYHAYLTFNAINGCTVLIKKKIFENIGEFDLNFRYTHDYEMWMRILVNGYKVHYQDEALTMFRQHNQSGTSKHQKEMLNEMKVIEGIYLPKMKELIKRL</sequence>
<proteinExistence type="inferred from homology"/>
<evidence type="ECO:0000313" key="4">
    <source>
        <dbReference type="Proteomes" id="UP001238088"/>
    </source>
</evidence>
<feature type="domain" description="Glycosyltransferase 2-like" evidence="2">
    <location>
        <begin position="6"/>
        <end position="123"/>
    </location>
</feature>
<protein>
    <submittedName>
        <fullName evidence="3">Glycosyltransferase involved in cell wall biosynthesis</fullName>
    </submittedName>
</protein>
<comment type="similarity">
    <text evidence="1">Belongs to the glycosyltransferase 2 family.</text>
</comment>
<dbReference type="Proteomes" id="UP001238088">
    <property type="component" value="Unassembled WGS sequence"/>
</dbReference>
<dbReference type="SUPFAM" id="SSF53448">
    <property type="entry name" value="Nucleotide-diphospho-sugar transferases"/>
    <property type="match status" value="1"/>
</dbReference>
<keyword evidence="4" id="KW-1185">Reference proteome</keyword>
<dbReference type="RefSeq" id="WP_307473523.1">
    <property type="nucleotide sequence ID" value="NZ_JAUSUB010000005.1"/>
</dbReference>
<dbReference type="InterPro" id="IPR001173">
    <property type="entry name" value="Glyco_trans_2-like"/>
</dbReference>
<dbReference type="InterPro" id="IPR029044">
    <property type="entry name" value="Nucleotide-diphossugar_trans"/>
</dbReference>
<accession>A0ABU0AEP7</accession>
<evidence type="ECO:0000259" key="2">
    <source>
        <dbReference type="Pfam" id="PF00535"/>
    </source>
</evidence>
<dbReference type="Pfam" id="PF00535">
    <property type="entry name" value="Glycos_transf_2"/>
    <property type="match status" value="1"/>
</dbReference>
<comment type="caution">
    <text evidence="3">The sequence shown here is derived from an EMBL/GenBank/DDBJ whole genome shotgun (WGS) entry which is preliminary data.</text>
</comment>
<evidence type="ECO:0000256" key="1">
    <source>
        <dbReference type="ARBA" id="ARBA00006739"/>
    </source>
</evidence>